<dbReference type="AlphaFoldDB" id="A0AAJ5WQ57"/>
<accession>A0AAJ5WQ57</accession>
<evidence type="ECO:0000313" key="2">
    <source>
        <dbReference type="Proteomes" id="UP001220610"/>
    </source>
</evidence>
<evidence type="ECO:0000313" key="1">
    <source>
        <dbReference type="EMBL" id="WEK35214.1"/>
    </source>
</evidence>
<protein>
    <submittedName>
        <fullName evidence="1">Uncharacterized protein</fullName>
    </submittedName>
</protein>
<sequence>MGEPTGPSTEPVFHPVYISVTELEYNATDKTLELSCKIFTDDLEKALEQQFDRKLDLSKPASKAEADKLVAAYIQKKVQVTVDGKAVNLHFVGYERERDVVWSYFAADGVSNPPQKIQLRNELLYASFKEQINLMHVTVSGKRKSSRLDNPKNTAVFEF</sequence>
<reference evidence="1" key="1">
    <citation type="submission" date="2023-03" db="EMBL/GenBank/DDBJ databases">
        <title>Andean soil-derived lignocellulolytic bacterial consortium as a source of novel taxa and putative plastic-active enzymes.</title>
        <authorList>
            <person name="Diaz-Garcia L."/>
            <person name="Chuvochina M."/>
            <person name="Feuerriegel G."/>
            <person name="Bunk B."/>
            <person name="Sproer C."/>
            <person name="Streit W.R."/>
            <person name="Rodriguez L.M."/>
            <person name="Overmann J."/>
            <person name="Jimenez D.J."/>
        </authorList>
    </citation>
    <scope>NUCLEOTIDE SEQUENCE</scope>
    <source>
        <strain evidence="1">MAG 7</strain>
    </source>
</reference>
<dbReference type="EMBL" id="CP119311">
    <property type="protein sequence ID" value="WEK35214.1"/>
    <property type="molecule type" value="Genomic_DNA"/>
</dbReference>
<organism evidence="1 2">
    <name type="scientific">Candidatus Pseudobacter hemicellulosilyticus</name>
    <dbReference type="NCBI Taxonomy" id="3121375"/>
    <lineage>
        <taxon>Bacteria</taxon>
        <taxon>Pseudomonadati</taxon>
        <taxon>Bacteroidota</taxon>
        <taxon>Chitinophagia</taxon>
        <taxon>Chitinophagales</taxon>
        <taxon>Chitinophagaceae</taxon>
        <taxon>Pseudobacter</taxon>
    </lineage>
</organism>
<dbReference type="Proteomes" id="UP001220610">
    <property type="component" value="Chromosome"/>
</dbReference>
<name>A0AAJ5WQ57_9BACT</name>
<dbReference type="Pfam" id="PF20420">
    <property type="entry name" value="DUF6702"/>
    <property type="match status" value="1"/>
</dbReference>
<dbReference type="InterPro" id="IPR046525">
    <property type="entry name" value="DUF6702"/>
</dbReference>
<proteinExistence type="predicted"/>
<gene>
    <name evidence="1" type="ORF">P0Y53_22215</name>
</gene>